<dbReference type="RefSeq" id="WP_090860193.1">
    <property type="nucleotide sequence ID" value="NZ_FMZM01000012.1"/>
</dbReference>
<dbReference type="AlphaFoldDB" id="A0A1G6YWD0"/>
<evidence type="ECO:0000313" key="1">
    <source>
        <dbReference type="EMBL" id="SDD94648.1"/>
    </source>
</evidence>
<dbReference type="Proteomes" id="UP000199034">
    <property type="component" value="Unassembled WGS sequence"/>
</dbReference>
<gene>
    <name evidence="1" type="ORF">SAMN05421872_112186</name>
</gene>
<proteinExistence type="predicted"/>
<keyword evidence="2" id="KW-1185">Reference proteome</keyword>
<accession>A0A1G6YWD0</accession>
<dbReference type="STRING" id="1045774.SAMN05421872_112186"/>
<evidence type="ECO:0000313" key="2">
    <source>
        <dbReference type="Proteomes" id="UP000199034"/>
    </source>
</evidence>
<name>A0A1G6YWD0_9ACTN</name>
<evidence type="ECO:0008006" key="3">
    <source>
        <dbReference type="Google" id="ProtNLM"/>
    </source>
</evidence>
<reference evidence="1 2" key="1">
    <citation type="submission" date="2016-10" db="EMBL/GenBank/DDBJ databases">
        <authorList>
            <person name="de Groot N.N."/>
        </authorList>
    </citation>
    <scope>NUCLEOTIDE SEQUENCE [LARGE SCALE GENOMIC DNA]</scope>
    <source>
        <strain evidence="1 2">CGMCC 4.6858</strain>
    </source>
</reference>
<sequence length="121" mass="13369">MTTRSTDPARSPDITVSLCRGCCCGSERKHPSTDHDGQRVTLEAVASDRVRVRVVDCLDRCARSNVVLVRQHLGRGERRDTWFGGVHYRAHTEALAGWVDDGCPPLPDDLARLRVPPPVPS</sequence>
<dbReference type="EMBL" id="FMZM01000012">
    <property type="protein sequence ID" value="SDD94648.1"/>
    <property type="molecule type" value="Genomic_DNA"/>
</dbReference>
<organism evidence="1 2">
    <name type="scientific">Nocardioides lianchengensis</name>
    <dbReference type="NCBI Taxonomy" id="1045774"/>
    <lineage>
        <taxon>Bacteria</taxon>
        <taxon>Bacillati</taxon>
        <taxon>Actinomycetota</taxon>
        <taxon>Actinomycetes</taxon>
        <taxon>Propionibacteriales</taxon>
        <taxon>Nocardioidaceae</taxon>
        <taxon>Nocardioides</taxon>
    </lineage>
</organism>
<protein>
    <recommendedName>
        <fullName evidence="3">(2Fe-2S) ferredoxin</fullName>
    </recommendedName>
</protein>